<feature type="region of interest" description="Disordered" evidence="1">
    <location>
        <begin position="361"/>
        <end position="383"/>
    </location>
</feature>
<evidence type="ECO:0000313" key="2">
    <source>
        <dbReference type="EMBL" id="ORZ17955.1"/>
    </source>
</evidence>
<accession>A0A1X2IK53</accession>
<dbReference type="Proteomes" id="UP000193560">
    <property type="component" value="Unassembled WGS sequence"/>
</dbReference>
<proteinExistence type="predicted"/>
<dbReference type="STRING" id="90262.A0A1X2IK53"/>
<feature type="compositionally biased region" description="Polar residues" evidence="1">
    <location>
        <begin position="361"/>
        <end position="373"/>
    </location>
</feature>
<sequence>MTEQTPAPVQSPESAEATFWSRVSAFPLVQDGLGKVQHYANQTSISRYALQQAETTLSKANEITTPYTEQYIKKADALGCRSLDLLEQRFPAVNQSTDELVQAVRQSPQQLVASVSTPVNKHMLTAADSIETLVDKWLPANGEQQMNGTADQQQRDIKKEDEALAAARFYQLANNVKDRLQQRVHQQIDHIPRSKAEVTRLAETNQLLQDTMNQVQTINTQLQEWVAHSRTLAENRVQGIRDNIKGSYEATQSATQQRIHELTVELFHRLDVASDFLKERSIKLPDFLQAHLEPLAGFAGHEYNIIRTEVLKEDVAPLQKATNILQLSHAYIVPFLQTSVDGIQEQLHYYSEVAQSSIKGFKSPSASTETTEPVTADAPSVKA</sequence>
<comment type="caution">
    <text evidence="2">The sequence shown here is derived from an EMBL/GenBank/DDBJ whole genome shotgun (WGS) entry which is preliminary data.</text>
</comment>
<evidence type="ECO:0000313" key="3">
    <source>
        <dbReference type="Proteomes" id="UP000193560"/>
    </source>
</evidence>
<dbReference type="OrthoDB" id="376826at2759"/>
<gene>
    <name evidence="2" type="ORF">BCR42DRAFT_412842</name>
</gene>
<organism evidence="2 3">
    <name type="scientific">Absidia repens</name>
    <dbReference type="NCBI Taxonomy" id="90262"/>
    <lineage>
        <taxon>Eukaryota</taxon>
        <taxon>Fungi</taxon>
        <taxon>Fungi incertae sedis</taxon>
        <taxon>Mucoromycota</taxon>
        <taxon>Mucoromycotina</taxon>
        <taxon>Mucoromycetes</taxon>
        <taxon>Mucorales</taxon>
        <taxon>Cunninghamellaceae</taxon>
        <taxon>Absidia</taxon>
    </lineage>
</organism>
<protein>
    <submittedName>
        <fullName evidence="2">Uncharacterized protein</fullName>
    </submittedName>
</protein>
<evidence type="ECO:0000256" key="1">
    <source>
        <dbReference type="SAM" id="MobiDB-lite"/>
    </source>
</evidence>
<name>A0A1X2IK53_9FUNG</name>
<dbReference type="EMBL" id="MCGE01000009">
    <property type="protein sequence ID" value="ORZ17955.1"/>
    <property type="molecule type" value="Genomic_DNA"/>
</dbReference>
<keyword evidence="3" id="KW-1185">Reference proteome</keyword>
<dbReference type="AlphaFoldDB" id="A0A1X2IK53"/>
<reference evidence="2 3" key="1">
    <citation type="submission" date="2016-07" db="EMBL/GenBank/DDBJ databases">
        <title>Pervasive Adenine N6-methylation of Active Genes in Fungi.</title>
        <authorList>
            <consortium name="DOE Joint Genome Institute"/>
            <person name="Mondo S.J."/>
            <person name="Dannebaum R.O."/>
            <person name="Kuo R.C."/>
            <person name="Labutti K."/>
            <person name="Haridas S."/>
            <person name="Kuo A."/>
            <person name="Salamov A."/>
            <person name="Ahrendt S.R."/>
            <person name="Lipzen A."/>
            <person name="Sullivan W."/>
            <person name="Andreopoulos W.B."/>
            <person name="Clum A."/>
            <person name="Lindquist E."/>
            <person name="Daum C."/>
            <person name="Ramamoorthy G.K."/>
            <person name="Gryganskyi A."/>
            <person name="Culley D."/>
            <person name="Magnuson J.K."/>
            <person name="James T.Y."/>
            <person name="O'Malley M.A."/>
            <person name="Stajich J.E."/>
            <person name="Spatafora J.W."/>
            <person name="Visel A."/>
            <person name="Grigoriev I.V."/>
        </authorList>
    </citation>
    <scope>NUCLEOTIDE SEQUENCE [LARGE SCALE GENOMIC DNA]</scope>
    <source>
        <strain evidence="2 3">NRRL 1336</strain>
    </source>
</reference>